<dbReference type="Pfam" id="PF00676">
    <property type="entry name" value="E1_dh"/>
    <property type="match status" value="1"/>
</dbReference>
<sequence>MTAPEHDDRLEPYRRMWVLRLLDMALDESAVGAAIDDDAPVDFGQEAVAVGAVAALRPGDLVNATTPRFRHAQQIGLGLPLGPAIAELLGTTRGGAGGSRKSGAADWKQALANESALGQSTLFALGDANAQRMAGDGRVTLCAIAGSDTHSVEFATAAKIAASWRLPVVFVVQNVRGGPDARRCAYRSETMPMALVDGRDVVAVGDSVGQAVRRASAGDGPSLVEAITYRTNHPVAIDPLVLARRRLMADGVDPDRLVEVERGARHLVAEAMACAKALVRARRSDAVSAPDRWSAAS</sequence>
<evidence type="ECO:0000256" key="1">
    <source>
        <dbReference type="ARBA" id="ARBA00001946"/>
    </source>
</evidence>
<keyword evidence="4" id="KW-0786">Thiamine pyrophosphate</keyword>
<accession>A0A2A2ZQJ8</accession>
<gene>
    <name evidence="6" type="ORF">CKJ66_03640</name>
</gene>
<dbReference type="EMBL" id="NSFD01000002">
    <property type="protein sequence ID" value="PBA28711.1"/>
    <property type="molecule type" value="Genomic_DNA"/>
</dbReference>
<keyword evidence="3" id="KW-0560">Oxidoreductase</keyword>
<dbReference type="InterPro" id="IPR001017">
    <property type="entry name" value="DH_E1"/>
</dbReference>
<organism evidence="6 7">
    <name type="scientific">Mycobacterium avium</name>
    <dbReference type="NCBI Taxonomy" id="1764"/>
    <lineage>
        <taxon>Bacteria</taxon>
        <taxon>Bacillati</taxon>
        <taxon>Actinomycetota</taxon>
        <taxon>Actinomycetes</taxon>
        <taxon>Mycobacteriales</taxon>
        <taxon>Mycobacteriaceae</taxon>
        <taxon>Mycobacterium</taxon>
        <taxon>Mycobacterium avium complex (MAC)</taxon>
    </lineage>
</organism>
<dbReference type="Proteomes" id="UP000217768">
    <property type="component" value="Unassembled WGS sequence"/>
</dbReference>
<evidence type="ECO:0000256" key="2">
    <source>
        <dbReference type="ARBA" id="ARBA00001964"/>
    </source>
</evidence>
<evidence type="ECO:0000256" key="4">
    <source>
        <dbReference type="ARBA" id="ARBA00023052"/>
    </source>
</evidence>
<comment type="caution">
    <text evidence="6">The sequence shown here is derived from an EMBL/GenBank/DDBJ whole genome shotgun (WGS) entry which is preliminary data.</text>
</comment>
<evidence type="ECO:0000256" key="3">
    <source>
        <dbReference type="ARBA" id="ARBA00023002"/>
    </source>
</evidence>
<protein>
    <submittedName>
        <fullName evidence="6">Dehydrogenase</fullName>
    </submittedName>
</protein>
<dbReference type="GeneID" id="75268660"/>
<dbReference type="GO" id="GO:0004739">
    <property type="term" value="F:pyruvate dehydrogenase (acetyl-transferring) activity"/>
    <property type="evidence" value="ECO:0007669"/>
    <property type="project" value="TreeGrafter"/>
</dbReference>
<dbReference type="SUPFAM" id="SSF52518">
    <property type="entry name" value="Thiamin diphosphate-binding fold (THDP-binding)"/>
    <property type="match status" value="1"/>
</dbReference>
<dbReference type="PANTHER" id="PTHR11516">
    <property type="entry name" value="PYRUVATE DEHYDROGENASE E1 COMPONENT, ALPHA SUBUNIT BACTERIAL AND ORGANELLAR"/>
    <property type="match status" value="1"/>
</dbReference>
<name>A0A2A2ZQJ8_MYCAV</name>
<dbReference type="AlphaFoldDB" id="A0A2A2ZQJ8"/>
<dbReference type="GO" id="GO:0006086">
    <property type="term" value="P:pyruvate decarboxylation to acetyl-CoA"/>
    <property type="evidence" value="ECO:0007669"/>
    <property type="project" value="TreeGrafter"/>
</dbReference>
<dbReference type="GO" id="GO:0000287">
    <property type="term" value="F:magnesium ion binding"/>
    <property type="evidence" value="ECO:0007669"/>
    <property type="project" value="UniProtKB-ARBA"/>
</dbReference>
<proteinExistence type="predicted"/>
<evidence type="ECO:0000313" key="7">
    <source>
        <dbReference type="Proteomes" id="UP000217768"/>
    </source>
</evidence>
<evidence type="ECO:0000313" key="6">
    <source>
        <dbReference type="EMBL" id="PBA28711.1"/>
    </source>
</evidence>
<dbReference type="InterPro" id="IPR029061">
    <property type="entry name" value="THDP-binding"/>
</dbReference>
<comment type="cofactor">
    <cofactor evidence="2">
        <name>thiamine diphosphate</name>
        <dbReference type="ChEBI" id="CHEBI:58937"/>
    </cofactor>
</comment>
<dbReference type="Gene3D" id="3.40.50.970">
    <property type="match status" value="1"/>
</dbReference>
<comment type="cofactor">
    <cofactor evidence="1">
        <name>Mg(2+)</name>
        <dbReference type="ChEBI" id="CHEBI:18420"/>
    </cofactor>
</comment>
<dbReference type="RefSeq" id="WP_019733317.1">
    <property type="nucleotide sequence ID" value="NZ_JAAILH010000032.1"/>
</dbReference>
<evidence type="ECO:0000259" key="5">
    <source>
        <dbReference type="Pfam" id="PF00676"/>
    </source>
</evidence>
<feature type="domain" description="Dehydrogenase E1 component" evidence="5">
    <location>
        <begin position="43"/>
        <end position="255"/>
    </location>
</feature>
<reference evidence="6 7" key="1">
    <citation type="submission" date="2017-08" db="EMBL/GenBank/DDBJ databases">
        <title>Phylogenetic analysis of Mycobacterium avium complex whole genomes.</title>
        <authorList>
            <person name="Caverly L.J."/>
            <person name="Spilker T."/>
            <person name="Lipuma J."/>
        </authorList>
    </citation>
    <scope>NUCLEOTIDE SEQUENCE [LARGE SCALE GENOMIC DNA]</scope>
    <source>
        <strain evidence="6 7">FLAC0165</strain>
    </source>
</reference>
<dbReference type="InterPro" id="IPR050642">
    <property type="entry name" value="PDH_E1_Alpha_Subunit"/>
</dbReference>
<dbReference type="PANTHER" id="PTHR11516:SF60">
    <property type="entry name" value="PYRUVATE DEHYDROGENASE E1 COMPONENT SUBUNIT ALPHA"/>
    <property type="match status" value="1"/>
</dbReference>